<dbReference type="PROSITE" id="PS00330">
    <property type="entry name" value="HEMOLYSIN_CALCIUM"/>
    <property type="match status" value="4"/>
</dbReference>
<evidence type="ECO:0000313" key="7">
    <source>
        <dbReference type="EMBL" id="QFU17792.1"/>
    </source>
</evidence>
<evidence type="ECO:0000256" key="2">
    <source>
        <dbReference type="ARBA" id="ARBA00004613"/>
    </source>
</evidence>
<accession>A0A5P9JY53</accession>
<dbReference type="InterPro" id="IPR018511">
    <property type="entry name" value="Hemolysin-typ_Ca-bd_CS"/>
</dbReference>
<dbReference type="PANTHER" id="PTHR38340">
    <property type="entry name" value="S-LAYER PROTEIN"/>
    <property type="match status" value="1"/>
</dbReference>
<dbReference type="Pfam" id="PF00353">
    <property type="entry name" value="HemolysinCabind"/>
    <property type="match status" value="3"/>
</dbReference>
<comment type="cofactor">
    <cofactor evidence="1">
        <name>Ca(2+)</name>
        <dbReference type="ChEBI" id="CHEBI:29108"/>
    </cofactor>
</comment>
<keyword evidence="4" id="KW-0677">Repeat</keyword>
<dbReference type="SUPFAM" id="SSF51120">
    <property type="entry name" value="beta-Roll"/>
    <property type="match status" value="1"/>
</dbReference>
<reference evidence="7 8" key="1">
    <citation type="submission" date="2019-10" db="EMBL/GenBank/DDBJ databases">
        <title>Isolation, Identification of Microvirga thermotolerans HR1, a novel thermophilic bacterium and Comparative Genomics of the genus Microvirga.</title>
        <authorList>
            <person name="Li J."/>
            <person name="Zhang W."/>
            <person name="Lin M."/>
            <person name="Wang J."/>
        </authorList>
    </citation>
    <scope>NUCLEOTIDE SEQUENCE [LARGE SCALE GENOMIC DNA]</scope>
    <source>
        <strain evidence="7 8">HR1</strain>
    </source>
</reference>
<evidence type="ECO:0000256" key="4">
    <source>
        <dbReference type="ARBA" id="ARBA00022737"/>
    </source>
</evidence>
<dbReference type="Gene3D" id="2.60.120.200">
    <property type="match status" value="1"/>
</dbReference>
<comment type="subcellular location">
    <subcellularLocation>
        <location evidence="2">Secreted</location>
    </subcellularLocation>
</comment>
<dbReference type="Proteomes" id="UP000325614">
    <property type="component" value="Chromosome"/>
</dbReference>
<dbReference type="InterPro" id="IPR013320">
    <property type="entry name" value="ConA-like_dom_sf"/>
</dbReference>
<dbReference type="PRINTS" id="PR00313">
    <property type="entry name" value="CABNDNGRPT"/>
</dbReference>
<dbReference type="KEGG" id="mico:GDR74_17080"/>
<gene>
    <name evidence="7" type="ORF">GDR74_17080</name>
</gene>
<keyword evidence="8" id="KW-1185">Reference proteome</keyword>
<feature type="domain" description="Peptidase M10 serralysin C-terminal" evidence="6">
    <location>
        <begin position="153"/>
        <end position="216"/>
    </location>
</feature>
<sequence length="564" mass="59174">MRNRLLVGSAPSDDNRSGVGRGSDSLPSAANGAASPERAAAASPAKVAPIGRTVPGTGGGDRLVGTDGNDRLLGGNGRDALFGGSGNDRLLGGAHNDVLTGGNGRDILDGGRGNDRLFGGAGQDRLDGGNGNDRLVGGIHNDTLTGGLGRDTLDGGSGNDRLVDGPGRDWMKGGAGRDTFVLAPVHQMATGTARDVILDFNPAQDRLDFSRVDADTAKPGLDAFTHLVAGHEAFTGPGQLRYDGATGLLSGNVDADAEPEFEILFANRPATLGLTLPLLPTPPIPPAPVPPPPPPSMSAYDSTILSDHPVLFLPLSEAGRAAVEADAATPHRQGSYHGAVSAAGMPNGDRAAVFDGHNSYLEVPDAPDLSVPRTGILTFEAWLRPDALIFPVKEGNGYVHWMGKGEVHGGSIPDQVEWAARMYSADNGDNPSRENRISGYAFNLEGGRGIGSYVQEDVQAGGWIHYVFVINTTPQDPDDPGYTKIFVDGRGTLPNPWDDKDSLLEFWPDPTTPHLVQPGDGDAPLRVGTRDLKSFFLGAIGKVAVYDYELTPDQILSHYNAMWN</sequence>
<dbReference type="PANTHER" id="PTHR38340:SF1">
    <property type="entry name" value="S-LAYER PROTEIN"/>
    <property type="match status" value="1"/>
</dbReference>
<dbReference type="Gene3D" id="2.150.10.10">
    <property type="entry name" value="Serralysin-like metalloprotease, C-terminal"/>
    <property type="match status" value="2"/>
</dbReference>
<dbReference type="GO" id="GO:0005615">
    <property type="term" value="C:extracellular space"/>
    <property type="evidence" value="ECO:0007669"/>
    <property type="project" value="InterPro"/>
</dbReference>
<evidence type="ECO:0000256" key="3">
    <source>
        <dbReference type="ARBA" id="ARBA00022525"/>
    </source>
</evidence>
<dbReference type="Pfam" id="PF08548">
    <property type="entry name" value="Peptidase_M10_C"/>
    <property type="match status" value="1"/>
</dbReference>
<dbReference type="InterPro" id="IPR011049">
    <property type="entry name" value="Serralysin-like_metalloprot_C"/>
</dbReference>
<name>A0A5P9JY53_9HYPH</name>
<dbReference type="GO" id="GO:0005509">
    <property type="term" value="F:calcium ion binding"/>
    <property type="evidence" value="ECO:0007669"/>
    <property type="project" value="InterPro"/>
</dbReference>
<feature type="region of interest" description="Disordered" evidence="5">
    <location>
        <begin position="1"/>
        <end position="71"/>
    </location>
</feature>
<dbReference type="InterPro" id="IPR050557">
    <property type="entry name" value="RTX_toxin/Mannuronan_C5-epim"/>
</dbReference>
<organism evidence="7 8">
    <name type="scientific">Microvirga thermotolerans</name>
    <dbReference type="NCBI Taxonomy" id="2651334"/>
    <lineage>
        <taxon>Bacteria</taxon>
        <taxon>Pseudomonadati</taxon>
        <taxon>Pseudomonadota</taxon>
        <taxon>Alphaproteobacteria</taxon>
        <taxon>Hyphomicrobiales</taxon>
        <taxon>Methylobacteriaceae</taxon>
        <taxon>Microvirga</taxon>
    </lineage>
</organism>
<protein>
    <recommendedName>
        <fullName evidence="6">Peptidase M10 serralysin C-terminal domain-containing protein</fullName>
    </recommendedName>
</protein>
<evidence type="ECO:0000256" key="5">
    <source>
        <dbReference type="SAM" id="MobiDB-lite"/>
    </source>
</evidence>
<dbReference type="InterPro" id="IPR013858">
    <property type="entry name" value="Peptidase_M10B_C"/>
</dbReference>
<dbReference type="EMBL" id="CP045423">
    <property type="protein sequence ID" value="QFU17792.1"/>
    <property type="molecule type" value="Genomic_DNA"/>
</dbReference>
<feature type="compositionally biased region" description="Low complexity" evidence="5">
    <location>
        <begin position="28"/>
        <end position="49"/>
    </location>
</feature>
<proteinExistence type="predicted"/>
<dbReference type="AlphaFoldDB" id="A0A5P9JY53"/>
<keyword evidence="3" id="KW-0964">Secreted</keyword>
<evidence type="ECO:0000259" key="6">
    <source>
        <dbReference type="Pfam" id="PF08548"/>
    </source>
</evidence>
<dbReference type="SUPFAM" id="SSF49899">
    <property type="entry name" value="Concanavalin A-like lectins/glucanases"/>
    <property type="match status" value="1"/>
</dbReference>
<evidence type="ECO:0000313" key="8">
    <source>
        <dbReference type="Proteomes" id="UP000325614"/>
    </source>
</evidence>
<evidence type="ECO:0000256" key="1">
    <source>
        <dbReference type="ARBA" id="ARBA00001913"/>
    </source>
</evidence>
<feature type="region of interest" description="Disordered" evidence="5">
    <location>
        <begin position="147"/>
        <end position="167"/>
    </location>
</feature>
<dbReference type="InterPro" id="IPR001343">
    <property type="entry name" value="Hemolysn_Ca-bd"/>
</dbReference>